<evidence type="ECO:0000259" key="4">
    <source>
        <dbReference type="Pfam" id="PF09258"/>
    </source>
</evidence>
<reference evidence="5" key="1">
    <citation type="submission" date="2021-08" db="EMBL/GenBank/DDBJ databases">
        <title>WGS assembly of Ceratopteris richardii.</title>
        <authorList>
            <person name="Marchant D.B."/>
            <person name="Chen G."/>
            <person name="Jenkins J."/>
            <person name="Shu S."/>
            <person name="Leebens-Mack J."/>
            <person name="Grimwood J."/>
            <person name="Schmutz J."/>
            <person name="Soltis P."/>
            <person name="Soltis D."/>
            <person name="Chen Z.-H."/>
        </authorList>
    </citation>
    <scope>NUCLEOTIDE SEQUENCE</scope>
    <source>
        <strain evidence="5">Whitten #5841</strain>
        <tissue evidence="5">Leaf</tissue>
    </source>
</reference>
<comment type="caution">
    <text evidence="5">The sequence shown here is derived from an EMBL/GenBank/DDBJ whole genome shotgun (WGS) entry which is preliminary data.</text>
</comment>
<proteinExistence type="inferred from homology"/>
<dbReference type="InterPro" id="IPR029044">
    <property type="entry name" value="Nucleotide-diphossugar_trans"/>
</dbReference>
<sequence>MQKSVQRPDLLKKSVQHYSSCPRVDAIRIVWSESREPPKDSLVSDLLSYVESVSRKSTHMIKLKIDMHDEDNLNTRFKPMNDLDTDAIFSVDDDVLVPCDILVFAFTVWTRAQDSMVGFVLRMHWIQSEMQDASFPRYIYGGWWSVWWMGTYSMVLSKCAFLHQKYLDLYTDHMPVQIRDYVTHKRNCEDIAMSFLVANVTQGPPIWVKEGRWINPLKSLMIWQAVFLQTTFSPPFFRFFARKGDRRYRERGRAHLSLSLYAALHSIFGEAYRNTQRCAFRDTHLLSHTGTTSFSLSLSHSVHTTSRLRHCPPWALQSVYKATTNYSDPF</sequence>
<organism evidence="5 6">
    <name type="scientific">Ceratopteris richardii</name>
    <name type="common">Triangle waterfern</name>
    <dbReference type="NCBI Taxonomy" id="49495"/>
    <lineage>
        <taxon>Eukaryota</taxon>
        <taxon>Viridiplantae</taxon>
        <taxon>Streptophyta</taxon>
        <taxon>Embryophyta</taxon>
        <taxon>Tracheophyta</taxon>
        <taxon>Polypodiopsida</taxon>
        <taxon>Polypodiidae</taxon>
        <taxon>Polypodiales</taxon>
        <taxon>Pteridineae</taxon>
        <taxon>Pteridaceae</taxon>
        <taxon>Parkerioideae</taxon>
        <taxon>Ceratopteris</taxon>
    </lineage>
</organism>
<name>A0A8T2TL51_CERRI</name>
<evidence type="ECO:0000256" key="2">
    <source>
        <dbReference type="ARBA" id="ARBA00022679"/>
    </source>
</evidence>
<dbReference type="InterPro" id="IPR053318">
    <property type="entry name" value="GT64"/>
</dbReference>
<keyword evidence="3" id="KW-1015">Disulfide bond</keyword>
<dbReference type="AlphaFoldDB" id="A0A8T2TL51"/>
<keyword evidence="6" id="KW-1185">Reference proteome</keyword>
<dbReference type="EMBL" id="CM035417">
    <property type="protein sequence ID" value="KAH7423208.1"/>
    <property type="molecule type" value="Genomic_DNA"/>
</dbReference>
<comment type="similarity">
    <text evidence="1">Belongs to the glycosyltransferase 64 family.</text>
</comment>
<dbReference type="PANTHER" id="PTHR48410">
    <property type="entry name" value="GLYCOSYLINOSITOL PHOSPHORYLCERAMIDE MANNOSYL TRANSFERASE 1"/>
    <property type="match status" value="1"/>
</dbReference>
<feature type="domain" description="Glycosyl transferase 64" evidence="4">
    <location>
        <begin position="2"/>
        <end position="212"/>
    </location>
</feature>
<dbReference type="Pfam" id="PF09258">
    <property type="entry name" value="Glyco_transf_64"/>
    <property type="match status" value="1"/>
</dbReference>
<protein>
    <recommendedName>
        <fullName evidence="4">Glycosyl transferase 64 domain-containing protein</fullName>
    </recommendedName>
</protein>
<dbReference type="GO" id="GO:0016757">
    <property type="term" value="F:glycosyltransferase activity"/>
    <property type="evidence" value="ECO:0007669"/>
    <property type="project" value="InterPro"/>
</dbReference>
<evidence type="ECO:0000313" key="5">
    <source>
        <dbReference type="EMBL" id="KAH7423208.1"/>
    </source>
</evidence>
<evidence type="ECO:0000256" key="1">
    <source>
        <dbReference type="ARBA" id="ARBA00008700"/>
    </source>
</evidence>
<keyword evidence="2" id="KW-0808">Transferase</keyword>
<dbReference type="InterPro" id="IPR015338">
    <property type="entry name" value="GT64_dom"/>
</dbReference>
<dbReference type="OrthoDB" id="5954868at2759"/>
<dbReference type="GO" id="GO:0016020">
    <property type="term" value="C:membrane"/>
    <property type="evidence" value="ECO:0007669"/>
    <property type="project" value="InterPro"/>
</dbReference>
<gene>
    <name evidence="5" type="ORF">KP509_12G044100</name>
</gene>
<evidence type="ECO:0000313" key="6">
    <source>
        <dbReference type="Proteomes" id="UP000825935"/>
    </source>
</evidence>
<dbReference type="Proteomes" id="UP000825935">
    <property type="component" value="Chromosome 12"/>
</dbReference>
<evidence type="ECO:0000256" key="3">
    <source>
        <dbReference type="ARBA" id="ARBA00023157"/>
    </source>
</evidence>
<dbReference type="SUPFAM" id="SSF53448">
    <property type="entry name" value="Nucleotide-diphospho-sugar transferases"/>
    <property type="match status" value="1"/>
</dbReference>
<dbReference type="PANTHER" id="PTHR48410:SF1">
    <property type="entry name" value="GLYCOSYLINOSITOL PHOSPHORYLCERAMIDE MANNOSYL TRANSFERASE 1"/>
    <property type="match status" value="1"/>
</dbReference>
<accession>A0A8T2TL51</accession>
<dbReference type="Gene3D" id="3.90.550.10">
    <property type="entry name" value="Spore Coat Polysaccharide Biosynthesis Protein SpsA, Chain A"/>
    <property type="match status" value="1"/>
</dbReference>